<evidence type="ECO:0000256" key="5">
    <source>
        <dbReference type="ARBA" id="ARBA00023002"/>
    </source>
</evidence>
<dbReference type="Gene3D" id="1.10.630.10">
    <property type="entry name" value="Cytochrome P450"/>
    <property type="match status" value="1"/>
</dbReference>
<dbReference type="Pfam" id="PF00067">
    <property type="entry name" value="p450"/>
    <property type="match status" value="1"/>
</dbReference>
<keyword evidence="9" id="KW-0812">Transmembrane</keyword>
<keyword evidence="3 8" id="KW-0349">Heme</keyword>
<evidence type="ECO:0000256" key="8">
    <source>
        <dbReference type="PIRSR" id="PIRSR602401-1"/>
    </source>
</evidence>
<evidence type="ECO:0000256" key="3">
    <source>
        <dbReference type="ARBA" id="ARBA00022617"/>
    </source>
</evidence>
<evidence type="ECO:0000313" key="11">
    <source>
        <dbReference type="Proteomes" id="UP001107558"/>
    </source>
</evidence>
<evidence type="ECO:0000256" key="6">
    <source>
        <dbReference type="ARBA" id="ARBA00023004"/>
    </source>
</evidence>
<dbReference type="GO" id="GO:0005506">
    <property type="term" value="F:iron ion binding"/>
    <property type="evidence" value="ECO:0007669"/>
    <property type="project" value="InterPro"/>
</dbReference>
<dbReference type="EMBL" id="JADBJN010000001">
    <property type="protein sequence ID" value="KAG5679692.1"/>
    <property type="molecule type" value="Genomic_DNA"/>
</dbReference>
<keyword evidence="6 8" id="KW-0408">Iron</keyword>
<evidence type="ECO:0000256" key="9">
    <source>
        <dbReference type="SAM" id="Phobius"/>
    </source>
</evidence>
<comment type="cofactor">
    <cofactor evidence="1 8">
        <name>heme</name>
        <dbReference type="ChEBI" id="CHEBI:30413"/>
    </cofactor>
</comment>
<evidence type="ECO:0000256" key="2">
    <source>
        <dbReference type="ARBA" id="ARBA00010617"/>
    </source>
</evidence>
<dbReference type="PRINTS" id="PR00463">
    <property type="entry name" value="EP450I"/>
</dbReference>
<dbReference type="PRINTS" id="PR00385">
    <property type="entry name" value="P450"/>
</dbReference>
<dbReference type="AlphaFoldDB" id="A0A9J6CC41"/>
<dbReference type="PANTHER" id="PTHR24291:SF50">
    <property type="entry name" value="BIFUNCTIONAL ALBAFLAVENONE MONOOXYGENASE_TERPENE SYNTHASE"/>
    <property type="match status" value="1"/>
</dbReference>
<feature type="binding site" description="axial binding residue" evidence="8">
    <location>
        <position position="436"/>
    </location>
    <ligand>
        <name>heme</name>
        <dbReference type="ChEBI" id="CHEBI:30413"/>
    </ligand>
    <ligandPart>
        <name>Fe</name>
        <dbReference type="ChEBI" id="CHEBI:18248"/>
    </ligandPart>
</feature>
<keyword evidence="9" id="KW-0472">Membrane</keyword>
<dbReference type="GO" id="GO:0016705">
    <property type="term" value="F:oxidoreductase activity, acting on paired donors, with incorporation or reduction of molecular oxygen"/>
    <property type="evidence" value="ECO:0007669"/>
    <property type="project" value="InterPro"/>
</dbReference>
<dbReference type="InterPro" id="IPR050196">
    <property type="entry name" value="Cytochrome_P450_Monoox"/>
</dbReference>
<accession>A0A9J6CC41</accession>
<gene>
    <name evidence="10" type="ORF">PVAND_009245</name>
</gene>
<dbReference type="PANTHER" id="PTHR24291">
    <property type="entry name" value="CYTOCHROME P450 FAMILY 4"/>
    <property type="match status" value="1"/>
</dbReference>
<protein>
    <recommendedName>
        <fullName evidence="12">Cytochrome P450</fullName>
    </recommendedName>
</protein>
<organism evidence="10 11">
    <name type="scientific">Polypedilum vanderplanki</name>
    <name type="common">Sleeping chironomid midge</name>
    <dbReference type="NCBI Taxonomy" id="319348"/>
    <lineage>
        <taxon>Eukaryota</taxon>
        <taxon>Metazoa</taxon>
        <taxon>Ecdysozoa</taxon>
        <taxon>Arthropoda</taxon>
        <taxon>Hexapoda</taxon>
        <taxon>Insecta</taxon>
        <taxon>Pterygota</taxon>
        <taxon>Neoptera</taxon>
        <taxon>Endopterygota</taxon>
        <taxon>Diptera</taxon>
        <taxon>Nematocera</taxon>
        <taxon>Chironomoidea</taxon>
        <taxon>Chironomidae</taxon>
        <taxon>Chironominae</taxon>
        <taxon>Polypedilum</taxon>
        <taxon>Polypedilum</taxon>
    </lineage>
</organism>
<name>A0A9J6CC41_POLVA</name>
<dbReference type="GO" id="GO:0020037">
    <property type="term" value="F:heme binding"/>
    <property type="evidence" value="ECO:0007669"/>
    <property type="project" value="InterPro"/>
</dbReference>
<proteinExistence type="inferred from homology"/>
<feature type="transmembrane region" description="Helical" evidence="9">
    <location>
        <begin position="6"/>
        <end position="23"/>
    </location>
</feature>
<keyword evidence="5" id="KW-0560">Oxidoreductase</keyword>
<sequence length="494" mass="57902">MYETDLLFGIAVILLFIYLRTFVRDFLKYHHQFWKIPGPKTLPLTLIAYLFTARSNADRFEILQNLSKRYPRYYSLWFGTMYLFITDDPDVAQKLLTLPQCVEKNFFMDLFGFPNGLIAMKADKWKNERKLLNSTFSLPVLQSYLPIFTKCISKSIECLNEKCDKEEFDIKHNVTVVVMNAVMNTTFGKDLSRDVAETFMTNTEKLLDIIWKRAMKPHYHYKSIYSLSNMQKEENEYRKFIFDFVTTEWNKLKNNDNDMNSVDNSFIHHLMKVSNNGRNFTSEEILDHCGTMLVAAADTMSTALKFTLLMLAMHENVQQRIVEEINEIFGEEDLIVDYEKLSELKYIEMTIKEALRLFTPTTGLFREVRADVNIGIDNVCLPKGTNLVINVYGLHRKKELWGDDAHLFRPERFSAENSFNRHQYAFLPFANGMRLCIGNRYAMIFMKLIVVHYIKNFHFSTSLKYENVRVKAGITLKLIGNHLVKITTRRKGDD</sequence>
<evidence type="ECO:0008006" key="12">
    <source>
        <dbReference type="Google" id="ProtNLM"/>
    </source>
</evidence>
<keyword evidence="7" id="KW-0503">Monooxygenase</keyword>
<evidence type="ECO:0000256" key="7">
    <source>
        <dbReference type="ARBA" id="ARBA00023033"/>
    </source>
</evidence>
<dbReference type="GO" id="GO:0004497">
    <property type="term" value="F:monooxygenase activity"/>
    <property type="evidence" value="ECO:0007669"/>
    <property type="project" value="UniProtKB-KW"/>
</dbReference>
<evidence type="ECO:0000256" key="1">
    <source>
        <dbReference type="ARBA" id="ARBA00001971"/>
    </source>
</evidence>
<reference evidence="10" key="1">
    <citation type="submission" date="2021-03" db="EMBL/GenBank/DDBJ databases">
        <title>Chromosome level genome of the anhydrobiotic midge Polypedilum vanderplanki.</title>
        <authorList>
            <person name="Yoshida Y."/>
            <person name="Kikawada T."/>
            <person name="Gusev O."/>
        </authorList>
    </citation>
    <scope>NUCLEOTIDE SEQUENCE</scope>
    <source>
        <strain evidence="10">NIAS01</strain>
        <tissue evidence="10">Whole body or cell culture</tissue>
    </source>
</reference>
<keyword evidence="9" id="KW-1133">Transmembrane helix</keyword>
<evidence type="ECO:0000313" key="10">
    <source>
        <dbReference type="EMBL" id="KAG5679692.1"/>
    </source>
</evidence>
<comment type="similarity">
    <text evidence="2">Belongs to the cytochrome P450 family.</text>
</comment>
<keyword evidence="11" id="KW-1185">Reference proteome</keyword>
<dbReference type="InterPro" id="IPR001128">
    <property type="entry name" value="Cyt_P450"/>
</dbReference>
<dbReference type="OrthoDB" id="1470350at2759"/>
<keyword evidence="4 8" id="KW-0479">Metal-binding</keyword>
<dbReference type="Proteomes" id="UP001107558">
    <property type="component" value="Chromosome 1"/>
</dbReference>
<dbReference type="SUPFAM" id="SSF48264">
    <property type="entry name" value="Cytochrome P450"/>
    <property type="match status" value="1"/>
</dbReference>
<dbReference type="InterPro" id="IPR002401">
    <property type="entry name" value="Cyt_P450_E_grp-I"/>
</dbReference>
<dbReference type="InterPro" id="IPR036396">
    <property type="entry name" value="Cyt_P450_sf"/>
</dbReference>
<evidence type="ECO:0000256" key="4">
    <source>
        <dbReference type="ARBA" id="ARBA00022723"/>
    </source>
</evidence>
<comment type="caution">
    <text evidence="10">The sequence shown here is derived from an EMBL/GenBank/DDBJ whole genome shotgun (WGS) entry which is preliminary data.</text>
</comment>